<organism evidence="1 2">
    <name type="scientific">Nonomuraea guangzhouensis</name>
    <dbReference type="NCBI Taxonomy" id="1291555"/>
    <lineage>
        <taxon>Bacteria</taxon>
        <taxon>Bacillati</taxon>
        <taxon>Actinomycetota</taxon>
        <taxon>Actinomycetes</taxon>
        <taxon>Streptosporangiales</taxon>
        <taxon>Streptosporangiaceae</taxon>
        <taxon>Nonomuraea</taxon>
    </lineage>
</organism>
<reference evidence="2" key="1">
    <citation type="journal article" date="2019" name="Int. J. Syst. Evol. Microbiol.">
        <title>The Global Catalogue of Microorganisms (GCM) 10K type strain sequencing project: providing services to taxonomists for standard genome sequencing and annotation.</title>
        <authorList>
            <consortium name="The Broad Institute Genomics Platform"/>
            <consortium name="The Broad Institute Genome Sequencing Center for Infectious Disease"/>
            <person name="Wu L."/>
            <person name="Ma J."/>
        </authorList>
    </citation>
    <scope>NUCLEOTIDE SEQUENCE [LARGE SCALE GENOMIC DNA]</scope>
    <source>
        <strain evidence="2">CGMCC 1.15399</strain>
    </source>
</reference>
<name>A0ABW4GVI2_9ACTN</name>
<protein>
    <recommendedName>
        <fullName evidence="3">VWA domain-containing protein</fullName>
    </recommendedName>
</protein>
<dbReference type="RefSeq" id="WP_219527490.1">
    <property type="nucleotide sequence ID" value="NZ_JAHKRM010000002.1"/>
</dbReference>
<proteinExistence type="predicted"/>
<dbReference type="Proteomes" id="UP001597097">
    <property type="component" value="Unassembled WGS sequence"/>
</dbReference>
<dbReference type="EMBL" id="JBHUCM010000067">
    <property type="protein sequence ID" value="MFD1546645.1"/>
    <property type="molecule type" value="Genomic_DNA"/>
</dbReference>
<sequence>MAAAGVVVLLGAGVSGCGTEAKAVCGVVVDSTSYADPATSRSDVTSKLPAFAQGCDWIAFAAVTGSSESSTCRQDPVSIAATKAENPNANPVVEDRIRTHRITEVLPRAVALFDCPTEGEGSDVLGALRYLVKQMSAQRQPDKAHQIIVFSDLINNRGELNINKLDLSEAARAQKAKQLRASQLMPDLAGYGVVVHGFLREKTASPDRFPLLEDFWKETFEAAGASPVDLL</sequence>
<keyword evidence="2" id="KW-1185">Reference proteome</keyword>
<evidence type="ECO:0008006" key="3">
    <source>
        <dbReference type="Google" id="ProtNLM"/>
    </source>
</evidence>
<gene>
    <name evidence="1" type="ORF">ACFSJ0_57080</name>
</gene>
<evidence type="ECO:0000313" key="1">
    <source>
        <dbReference type="EMBL" id="MFD1546645.1"/>
    </source>
</evidence>
<comment type="caution">
    <text evidence="1">The sequence shown here is derived from an EMBL/GenBank/DDBJ whole genome shotgun (WGS) entry which is preliminary data.</text>
</comment>
<evidence type="ECO:0000313" key="2">
    <source>
        <dbReference type="Proteomes" id="UP001597097"/>
    </source>
</evidence>
<accession>A0ABW4GVI2</accession>